<evidence type="ECO:0000313" key="4">
    <source>
        <dbReference type="EMBL" id="AEG16271.1"/>
    </source>
</evidence>
<dbReference type="InterPro" id="IPR000415">
    <property type="entry name" value="Nitroreductase-like"/>
</dbReference>
<sequence length="180" mass="20157">MKQGKLIMSTILSLVRSRYSVRHYKPDPLPEALLDQLLEAARWAPSAGNLQPWFFYVVIREDKKEALAQAALNQRFIVQAPAVIVVCAEPERSARVYGERGRRLYCIQDTAAAVQNILLTANALGLGTCWVGAFDEERVRECLGIPAELVPVAIIPVGYPADDPARRPKRREIEEIVSYI</sequence>
<gene>
    <name evidence="4" type="ordered locus">Desku_2757</name>
</gene>
<protein>
    <submittedName>
        <fullName evidence="4">Nitroreductase</fullName>
    </submittedName>
</protein>
<dbReference type="SUPFAM" id="SSF55469">
    <property type="entry name" value="FMN-dependent nitroreductase-like"/>
    <property type="match status" value="1"/>
</dbReference>
<dbReference type="PANTHER" id="PTHR43673:SF10">
    <property type="entry name" value="NADH DEHYDROGENASE_NAD(P)H NITROREDUCTASE XCC3605-RELATED"/>
    <property type="match status" value="1"/>
</dbReference>
<dbReference type="KEGG" id="dku:Desku_2757"/>
<dbReference type="EMBL" id="CP002770">
    <property type="protein sequence ID" value="AEG16271.1"/>
    <property type="molecule type" value="Genomic_DNA"/>
</dbReference>
<evidence type="ECO:0000256" key="1">
    <source>
        <dbReference type="ARBA" id="ARBA00007118"/>
    </source>
</evidence>
<dbReference type="PANTHER" id="PTHR43673">
    <property type="entry name" value="NAD(P)H NITROREDUCTASE YDGI-RELATED"/>
    <property type="match status" value="1"/>
</dbReference>
<organism evidence="4 5">
    <name type="scientific">Desulfofundulus kuznetsovii (strain DSM 6115 / VKM B-1805 / 17)</name>
    <name type="common">Desulfotomaculum kuznetsovii</name>
    <dbReference type="NCBI Taxonomy" id="760568"/>
    <lineage>
        <taxon>Bacteria</taxon>
        <taxon>Bacillati</taxon>
        <taxon>Bacillota</taxon>
        <taxon>Clostridia</taxon>
        <taxon>Eubacteriales</taxon>
        <taxon>Peptococcaceae</taxon>
        <taxon>Desulfofundulus</taxon>
    </lineage>
</organism>
<keyword evidence="5" id="KW-1185">Reference proteome</keyword>
<dbReference type="InterPro" id="IPR029479">
    <property type="entry name" value="Nitroreductase"/>
</dbReference>
<dbReference type="Pfam" id="PF00881">
    <property type="entry name" value="Nitroreductase"/>
    <property type="match status" value="1"/>
</dbReference>
<comment type="similarity">
    <text evidence="1">Belongs to the nitroreductase family.</text>
</comment>
<dbReference type="Gene3D" id="3.40.109.10">
    <property type="entry name" value="NADH Oxidase"/>
    <property type="match status" value="1"/>
</dbReference>
<dbReference type="AlphaFoldDB" id="A0AAU8PVB1"/>
<dbReference type="Proteomes" id="UP000009229">
    <property type="component" value="Chromosome"/>
</dbReference>
<accession>A0AAU8PVB1</accession>
<proteinExistence type="inferred from homology"/>
<evidence type="ECO:0000313" key="5">
    <source>
        <dbReference type="Proteomes" id="UP000009229"/>
    </source>
</evidence>
<keyword evidence="2" id="KW-0560">Oxidoreductase</keyword>
<reference evidence="5" key="1">
    <citation type="submission" date="2011-05" db="EMBL/GenBank/DDBJ databases">
        <title>Complete sequence of Desulfotomaculum kuznetsovii DSM 6115.</title>
        <authorList>
            <person name="Lucas S."/>
            <person name="Han J."/>
            <person name="Lapidus A."/>
            <person name="Cheng J.-F."/>
            <person name="Goodwin L."/>
            <person name="Pitluck S."/>
            <person name="Peters L."/>
            <person name="Mikhailova N."/>
            <person name="Lu M."/>
            <person name="Saunders E."/>
            <person name="Han C."/>
            <person name="Tapia R."/>
            <person name="Land M."/>
            <person name="Hauser L."/>
            <person name="Kyrpides N."/>
            <person name="Ivanova N."/>
            <person name="Pagani I."/>
            <person name="Nazina T."/>
            <person name="Ivanova A."/>
            <person name="Parshina S."/>
            <person name="Kuever J."/>
            <person name="Muyzer G."/>
            <person name="Plugge C."/>
            <person name="Stams A."/>
            <person name="Woyke T."/>
        </authorList>
    </citation>
    <scope>NUCLEOTIDE SEQUENCE [LARGE SCALE GENOMIC DNA]</scope>
    <source>
        <strain evidence="5">DSM 6115 / VKM B-1805 / 17</strain>
    </source>
</reference>
<evidence type="ECO:0000259" key="3">
    <source>
        <dbReference type="Pfam" id="PF00881"/>
    </source>
</evidence>
<name>A0AAU8PVB1_DESK7</name>
<dbReference type="RefSeq" id="WP_013823782.1">
    <property type="nucleotide sequence ID" value="NC_015573.1"/>
</dbReference>
<feature type="domain" description="Nitroreductase" evidence="3">
    <location>
        <begin position="15"/>
        <end position="159"/>
    </location>
</feature>
<dbReference type="GO" id="GO:0016491">
    <property type="term" value="F:oxidoreductase activity"/>
    <property type="evidence" value="ECO:0007669"/>
    <property type="project" value="UniProtKB-KW"/>
</dbReference>
<evidence type="ECO:0000256" key="2">
    <source>
        <dbReference type="ARBA" id="ARBA00023002"/>
    </source>
</evidence>